<feature type="binding site" description="axial binding residue" evidence="9">
    <location>
        <position position="140"/>
    </location>
    <ligand>
        <name>heme c</name>
        <dbReference type="ChEBI" id="CHEBI:61717"/>
        <label>2</label>
    </ligand>
    <ligandPart>
        <name>Fe</name>
        <dbReference type="ChEBI" id="CHEBI:18248"/>
    </ligandPart>
</feature>
<keyword evidence="3 8" id="KW-0349">Heme</keyword>
<keyword evidence="10" id="KW-0732">Signal</keyword>
<dbReference type="AlphaFoldDB" id="A0A5C1NLL3"/>
<evidence type="ECO:0000256" key="1">
    <source>
        <dbReference type="ARBA" id="ARBA00004418"/>
    </source>
</evidence>
<keyword evidence="7 9" id="KW-0408">Iron</keyword>
<keyword evidence="13" id="KW-1185">Reference proteome</keyword>
<reference evidence="12" key="1">
    <citation type="submission" date="2021-02" db="EMBL/GenBank/DDBJ databases">
        <title>Strain Y2R2, a novel species of the genus Halomonas.</title>
        <authorList>
            <person name="Huang H."/>
        </authorList>
    </citation>
    <scope>NUCLEOTIDE SEQUENCE</scope>
    <source>
        <strain evidence="12">Y2R2</strain>
    </source>
</reference>
<proteinExistence type="predicted"/>
<comment type="PTM">
    <text evidence="8">Binds 2 heme c groups covalently per subunit.</text>
</comment>
<evidence type="ECO:0000256" key="3">
    <source>
        <dbReference type="ARBA" id="ARBA00022617"/>
    </source>
</evidence>
<evidence type="ECO:0000256" key="6">
    <source>
        <dbReference type="ARBA" id="ARBA00022982"/>
    </source>
</evidence>
<comment type="subcellular location">
    <subcellularLocation>
        <location evidence="1">Periplasm</location>
    </subcellularLocation>
</comment>
<evidence type="ECO:0000256" key="5">
    <source>
        <dbReference type="ARBA" id="ARBA00022764"/>
    </source>
</evidence>
<dbReference type="Proteomes" id="UP000324285">
    <property type="component" value="Chromosome"/>
</dbReference>
<dbReference type="EMBL" id="CP038437">
    <property type="protein sequence ID" value="QEM83513.1"/>
    <property type="molecule type" value="Genomic_DNA"/>
</dbReference>
<dbReference type="InterPro" id="IPR024167">
    <property type="entry name" value="Cytochrome_c4-like"/>
</dbReference>
<name>A0A5C1NLL3_9GAMM</name>
<dbReference type="GO" id="GO:0020037">
    <property type="term" value="F:heme binding"/>
    <property type="evidence" value="ECO:0007669"/>
    <property type="project" value="InterPro"/>
</dbReference>
<feature type="signal peptide" evidence="10">
    <location>
        <begin position="1"/>
        <end position="20"/>
    </location>
</feature>
<feature type="domain" description="Cytochrome c" evidence="11">
    <location>
        <begin position="26"/>
        <end position="104"/>
    </location>
</feature>
<dbReference type="PANTHER" id="PTHR33751:SF9">
    <property type="entry name" value="CYTOCHROME C4"/>
    <property type="match status" value="1"/>
</dbReference>
<feature type="binding site" description="covalent" evidence="8">
    <location>
        <position position="139"/>
    </location>
    <ligand>
        <name>heme c</name>
        <dbReference type="ChEBI" id="CHEBI:61717"/>
        <label>2</label>
    </ligand>
</feature>
<evidence type="ECO:0000256" key="7">
    <source>
        <dbReference type="ARBA" id="ARBA00023004"/>
    </source>
</evidence>
<keyword evidence="6" id="KW-0249">Electron transport</keyword>
<evidence type="ECO:0000313" key="13">
    <source>
        <dbReference type="Proteomes" id="UP000324285"/>
    </source>
</evidence>
<dbReference type="InterPro" id="IPR009056">
    <property type="entry name" value="Cyt_c-like_dom"/>
</dbReference>
<dbReference type="Pfam" id="PF13442">
    <property type="entry name" value="Cytochrome_CBB3"/>
    <property type="match status" value="1"/>
</dbReference>
<dbReference type="PIRSF" id="PIRSF000005">
    <property type="entry name" value="Cytochrome_c4"/>
    <property type="match status" value="1"/>
</dbReference>
<evidence type="ECO:0000256" key="9">
    <source>
        <dbReference type="PIRSR" id="PIRSR000005-2"/>
    </source>
</evidence>
<dbReference type="GO" id="GO:0005506">
    <property type="term" value="F:iron ion binding"/>
    <property type="evidence" value="ECO:0007669"/>
    <property type="project" value="InterPro"/>
</dbReference>
<dbReference type="PROSITE" id="PS51007">
    <property type="entry name" value="CYTC"/>
    <property type="match status" value="2"/>
</dbReference>
<evidence type="ECO:0000313" key="12">
    <source>
        <dbReference type="EMBL" id="QEM83513.1"/>
    </source>
</evidence>
<gene>
    <name evidence="12" type="ORF">E4T21_19585</name>
</gene>
<dbReference type="OrthoDB" id="9773456at2"/>
<dbReference type="SUPFAM" id="SSF46626">
    <property type="entry name" value="Cytochrome c"/>
    <property type="match status" value="2"/>
</dbReference>
<keyword evidence="5" id="KW-0574">Periplasm</keyword>
<feature type="binding site" description="axial binding residue" evidence="9">
    <location>
        <position position="42"/>
    </location>
    <ligand>
        <name>heme c</name>
        <dbReference type="ChEBI" id="CHEBI:61717"/>
        <label>1</label>
    </ligand>
    <ligandPart>
        <name>Fe</name>
        <dbReference type="ChEBI" id="CHEBI:18248"/>
    </ligandPart>
</feature>
<feature type="binding site" description="axial binding residue" evidence="9">
    <location>
        <position position="81"/>
    </location>
    <ligand>
        <name>heme c</name>
        <dbReference type="ChEBI" id="CHEBI:61717"/>
        <label>1</label>
    </ligand>
    <ligandPart>
        <name>Fe</name>
        <dbReference type="ChEBI" id="CHEBI:18248"/>
    </ligandPart>
</feature>
<evidence type="ECO:0000256" key="4">
    <source>
        <dbReference type="ARBA" id="ARBA00022723"/>
    </source>
</evidence>
<keyword evidence="2" id="KW-0813">Transport</keyword>
<dbReference type="GO" id="GO:0042597">
    <property type="term" value="C:periplasmic space"/>
    <property type="evidence" value="ECO:0007669"/>
    <property type="project" value="UniProtKB-SubCell"/>
</dbReference>
<organism evidence="12 13">
    <name type="scientific">Halomonas binhaiensis</name>
    <dbReference type="NCBI Taxonomy" id="2562282"/>
    <lineage>
        <taxon>Bacteria</taxon>
        <taxon>Pseudomonadati</taxon>
        <taxon>Pseudomonadota</taxon>
        <taxon>Gammaproteobacteria</taxon>
        <taxon>Oceanospirillales</taxon>
        <taxon>Halomonadaceae</taxon>
        <taxon>Halomonas</taxon>
    </lineage>
</organism>
<keyword evidence="4 9" id="KW-0479">Metal-binding</keyword>
<accession>A0A5C1NLL3</accession>
<protein>
    <submittedName>
        <fullName evidence="12">Cytochrome c4</fullName>
    </submittedName>
</protein>
<feature type="chain" id="PRO_5023109301" evidence="10">
    <location>
        <begin position="21"/>
        <end position="203"/>
    </location>
</feature>
<evidence type="ECO:0000256" key="2">
    <source>
        <dbReference type="ARBA" id="ARBA00022448"/>
    </source>
</evidence>
<sequence length="203" mass="21315">MRRILASLAILIGATSTAHGDAQSDANADAGRDKAKVCSACHGPTGQSPAPLFPHLAGQHESYLAQQIMDIRDGKRQVPQMAAMVAGFSDQDAWNVAAFFASQELPQGEASPNPEQLERGQELYRAGDIEQGIPACSSCHGPSGTGIASAGYPALSGQYSDYIVTSLKAYAAGTRDNDIMTDVATKLGESDMQAVANYIQGLR</sequence>
<dbReference type="PANTHER" id="PTHR33751">
    <property type="entry name" value="CBB3-TYPE CYTOCHROME C OXIDASE SUBUNIT FIXP"/>
    <property type="match status" value="1"/>
</dbReference>
<feature type="binding site" description="covalent" evidence="8">
    <location>
        <position position="136"/>
    </location>
    <ligand>
        <name>heme c</name>
        <dbReference type="ChEBI" id="CHEBI:61717"/>
        <label>2</label>
    </ligand>
</feature>
<feature type="binding site" description="covalent" evidence="8">
    <location>
        <position position="41"/>
    </location>
    <ligand>
        <name>heme c</name>
        <dbReference type="ChEBI" id="CHEBI:61717"/>
        <label>1</label>
    </ligand>
</feature>
<dbReference type="GO" id="GO:0009055">
    <property type="term" value="F:electron transfer activity"/>
    <property type="evidence" value="ECO:0007669"/>
    <property type="project" value="InterPro"/>
</dbReference>
<dbReference type="Pfam" id="PF00034">
    <property type="entry name" value="Cytochrom_C"/>
    <property type="match status" value="1"/>
</dbReference>
<dbReference type="Gene3D" id="1.10.760.10">
    <property type="entry name" value="Cytochrome c-like domain"/>
    <property type="match status" value="2"/>
</dbReference>
<dbReference type="InterPro" id="IPR036909">
    <property type="entry name" value="Cyt_c-like_dom_sf"/>
</dbReference>
<dbReference type="InterPro" id="IPR050597">
    <property type="entry name" value="Cytochrome_c_Oxidase_Subunit"/>
</dbReference>
<evidence type="ECO:0000256" key="10">
    <source>
        <dbReference type="SAM" id="SignalP"/>
    </source>
</evidence>
<feature type="binding site" description="axial binding residue" evidence="9">
    <location>
        <position position="180"/>
    </location>
    <ligand>
        <name>heme c</name>
        <dbReference type="ChEBI" id="CHEBI:61717"/>
        <label>2</label>
    </ligand>
    <ligandPart>
        <name>Fe</name>
        <dbReference type="ChEBI" id="CHEBI:18248"/>
    </ligandPart>
</feature>
<evidence type="ECO:0000259" key="11">
    <source>
        <dbReference type="PROSITE" id="PS51007"/>
    </source>
</evidence>
<evidence type="ECO:0000256" key="8">
    <source>
        <dbReference type="PIRSR" id="PIRSR000005-1"/>
    </source>
</evidence>
<dbReference type="RefSeq" id="WP_149286635.1">
    <property type="nucleotide sequence ID" value="NZ_CP038437.2"/>
</dbReference>
<feature type="domain" description="Cytochrome c" evidence="11">
    <location>
        <begin position="115"/>
        <end position="203"/>
    </location>
</feature>
<dbReference type="KEGG" id="hbh:E4T21_19585"/>
<feature type="binding site" description="covalent" evidence="8">
    <location>
        <position position="38"/>
    </location>
    <ligand>
        <name>heme c</name>
        <dbReference type="ChEBI" id="CHEBI:61717"/>
        <label>1</label>
    </ligand>
</feature>